<protein>
    <submittedName>
        <fullName evidence="2">Uncharacterized protein</fullName>
    </submittedName>
</protein>
<reference evidence="2 3" key="1">
    <citation type="submission" date="2024-02" db="EMBL/GenBank/DDBJ databases">
        <title>De novo assembly and annotation of 12 fungi associated with fruit tree decline syndrome in Ontario, Canada.</title>
        <authorList>
            <person name="Sulman M."/>
            <person name="Ellouze W."/>
            <person name="Ilyukhin E."/>
        </authorList>
    </citation>
    <scope>NUCLEOTIDE SEQUENCE [LARGE SCALE GENOMIC DNA]</scope>
    <source>
        <strain evidence="2 3">M169</strain>
    </source>
</reference>
<accession>A0ABR1P253</accession>
<dbReference type="Proteomes" id="UP001430848">
    <property type="component" value="Unassembled WGS sequence"/>
</dbReference>
<gene>
    <name evidence="2" type="ORF">SLS63_008599</name>
</gene>
<name>A0ABR1P253_DIAER</name>
<dbReference type="EMBL" id="JAKNSF020000056">
    <property type="protein sequence ID" value="KAK7724619.1"/>
    <property type="molecule type" value="Genomic_DNA"/>
</dbReference>
<evidence type="ECO:0000256" key="1">
    <source>
        <dbReference type="SAM" id="MobiDB-lite"/>
    </source>
</evidence>
<feature type="compositionally biased region" description="Basic and acidic residues" evidence="1">
    <location>
        <begin position="38"/>
        <end position="52"/>
    </location>
</feature>
<feature type="compositionally biased region" description="Basic and acidic residues" evidence="1">
    <location>
        <begin position="11"/>
        <end position="21"/>
    </location>
</feature>
<proteinExistence type="predicted"/>
<feature type="region of interest" description="Disordered" evidence="1">
    <location>
        <begin position="71"/>
        <end position="99"/>
    </location>
</feature>
<feature type="compositionally biased region" description="Basic and acidic residues" evidence="1">
    <location>
        <begin position="71"/>
        <end position="81"/>
    </location>
</feature>
<feature type="compositionally biased region" description="Basic and acidic residues" evidence="1">
    <location>
        <begin position="89"/>
        <end position="99"/>
    </location>
</feature>
<comment type="caution">
    <text evidence="2">The sequence shown here is derived from an EMBL/GenBank/DDBJ whole genome shotgun (WGS) entry which is preliminary data.</text>
</comment>
<organism evidence="2 3">
    <name type="scientific">Diaporthe eres</name>
    <name type="common">Phomopsis oblonga</name>
    <dbReference type="NCBI Taxonomy" id="83184"/>
    <lineage>
        <taxon>Eukaryota</taxon>
        <taxon>Fungi</taxon>
        <taxon>Dikarya</taxon>
        <taxon>Ascomycota</taxon>
        <taxon>Pezizomycotina</taxon>
        <taxon>Sordariomycetes</taxon>
        <taxon>Sordariomycetidae</taxon>
        <taxon>Diaporthales</taxon>
        <taxon>Diaporthaceae</taxon>
        <taxon>Diaporthe</taxon>
        <taxon>Diaporthe eres species complex</taxon>
    </lineage>
</organism>
<evidence type="ECO:0000313" key="3">
    <source>
        <dbReference type="Proteomes" id="UP001430848"/>
    </source>
</evidence>
<keyword evidence="3" id="KW-1185">Reference proteome</keyword>
<feature type="region of interest" description="Disordered" evidence="1">
    <location>
        <begin position="1"/>
        <end position="58"/>
    </location>
</feature>
<evidence type="ECO:0000313" key="2">
    <source>
        <dbReference type="EMBL" id="KAK7724619.1"/>
    </source>
</evidence>
<sequence>MIDTARAAHRPQHDVHGEKAKAHAKHSVVSCSTEDDATEQRREEQPEAHRDAGGAQHLTSLLLVNRVYQERKAHRPYDRGGKALTYPPGDEHADVRGGH</sequence>